<dbReference type="GO" id="GO:0005634">
    <property type="term" value="C:nucleus"/>
    <property type="evidence" value="ECO:0007669"/>
    <property type="project" value="UniProtKB-SubCell"/>
</dbReference>
<dbReference type="InterPro" id="IPR040122">
    <property type="entry name" value="Importin_beta"/>
</dbReference>
<proteinExistence type="predicted"/>
<dbReference type="InterPro" id="IPR016024">
    <property type="entry name" value="ARM-type_fold"/>
</dbReference>
<dbReference type="Gene3D" id="1.25.10.10">
    <property type="entry name" value="Leucine-rich Repeat Variant"/>
    <property type="match status" value="1"/>
</dbReference>
<dbReference type="PROSITE" id="PS50166">
    <property type="entry name" value="IMPORTIN_B_NT"/>
    <property type="match status" value="1"/>
</dbReference>
<keyword evidence="5" id="KW-0677">Repeat</keyword>
<accession>A0A9N9LFQ2</accession>
<dbReference type="Pfam" id="PF25780">
    <property type="entry name" value="TPR_IPO5"/>
    <property type="match status" value="1"/>
</dbReference>
<dbReference type="InterPro" id="IPR001494">
    <property type="entry name" value="Importin-beta_N"/>
</dbReference>
<dbReference type="Pfam" id="PF25574">
    <property type="entry name" value="TPR_IMB1"/>
    <property type="match status" value="1"/>
</dbReference>
<dbReference type="SMART" id="SM00913">
    <property type="entry name" value="IBN_N"/>
    <property type="match status" value="1"/>
</dbReference>
<dbReference type="Pfam" id="PF03810">
    <property type="entry name" value="IBN_N"/>
    <property type="match status" value="1"/>
</dbReference>
<evidence type="ECO:0000256" key="3">
    <source>
        <dbReference type="ARBA" id="ARBA00022448"/>
    </source>
</evidence>
<dbReference type="InterPro" id="IPR057672">
    <property type="entry name" value="TPR_IPO4/5"/>
</dbReference>
<feature type="repeat" description="HEAT" evidence="8">
    <location>
        <begin position="387"/>
        <end position="425"/>
    </location>
</feature>
<keyword evidence="11" id="KW-1185">Reference proteome</keyword>
<dbReference type="InterPro" id="IPR034085">
    <property type="entry name" value="TOG"/>
</dbReference>
<evidence type="ECO:0000313" key="11">
    <source>
        <dbReference type="Proteomes" id="UP000701801"/>
    </source>
</evidence>
<dbReference type="PROSITE" id="PS50077">
    <property type="entry name" value="HEAT_REPEAT"/>
    <property type="match status" value="1"/>
</dbReference>
<reference evidence="10" key="1">
    <citation type="submission" date="2021-07" db="EMBL/GenBank/DDBJ databases">
        <authorList>
            <person name="Durling M."/>
        </authorList>
    </citation>
    <scope>NUCLEOTIDE SEQUENCE</scope>
</reference>
<dbReference type="GO" id="GO:0006606">
    <property type="term" value="P:protein import into nucleus"/>
    <property type="evidence" value="ECO:0007669"/>
    <property type="project" value="InterPro"/>
</dbReference>
<name>A0A9N9LFQ2_9HELO</name>
<keyword evidence="3" id="KW-0813">Transport</keyword>
<organism evidence="10 11">
    <name type="scientific">Hymenoscyphus albidus</name>
    <dbReference type="NCBI Taxonomy" id="595503"/>
    <lineage>
        <taxon>Eukaryota</taxon>
        <taxon>Fungi</taxon>
        <taxon>Dikarya</taxon>
        <taxon>Ascomycota</taxon>
        <taxon>Pezizomycotina</taxon>
        <taxon>Leotiomycetes</taxon>
        <taxon>Helotiales</taxon>
        <taxon>Helotiaceae</taxon>
        <taxon>Hymenoscyphus</taxon>
    </lineage>
</organism>
<evidence type="ECO:0000256" key="8">
    <source>
        <dbReference type="PROSITE-ProRule" id="PRU00103"/>
    </source>
</evidence>
<evidence type="ECO:0000256" key="4">
    <source>
        <dbReference type="ARBA" id="ARBA00022490"/>
    </source>
</evidence>
<comment type="caution">
    <text evidence="10">The sequence shown here is derived from an EMBL/GenBank/DDBJ whole genome shotgun (WGS) entry which is preliminary data.</text>
</comment>
<evidence type="ECO:0000256" key="2">
    <source>
        <dbReference type="ARBA" id="ARBA00004496"/>
    </source>
</evidence>
<dbReference type="GO" id="GO:0005737">
    <property type="term" value="C:cytoplasm"/>
    <property type="evidence" value="ECO:0007669"/>
    <property type="project" value="UniProtKB-SubCell"/>
</dbReference>
<feature type="domain" description="Importin N-terminal" evidence="9">
    <location>
        <begin position="24"/>
        <end position="91"/>
    </location>
</feature>
<evidence type="ECO:0000256" key="6">
    <source>
        <dbReference type="ARBA" id="ARBA00022927"/>
    </source>
</evidence>
<evidence type="ECO:0000313" key="10">
    <source>
        <dbReference type="EMBL" id="CAG8971772.1"/>
    </source>
</evidence>
<dbReference type="InterPro" id="IPR011989">
    <property type="entry name" value="ARM-like"/>
</dbReference>
<keyword evidence="4" id="KW-0963">Cytoplasm</keyword>
<dbReference type="SMART" id="SM01349">
    <property type="entry name" value="TOG"/>
    <property type="match status" value="1"/>
</dbReference>
<dbReference type="GO" id="GO:0031267">
    <property type="term" value="F:small GTPase binding"/>
    <property type="evidence" value="ECO:0007669"/>
    <property type="project" value="InterPro"/>
</dbReference>
<keyword evidence="6" id="KW-0653">Protein transport</keyword>
<evidence type="ECO:0000256" key="1">
    <source>
        <dbReference type="ARBA" id="ARBA00004123"/>
    </source>
</evidence>
<keyword evidence="7" id="KW-0539">Nucleus</keyword>
<dbReference type="OrthoDB" id="7862313at2759"/>
<protein>
    <recommendedName>
        <fullName evidence="9">Importin N-terminal domain-containing protein</fullName>
    </recommendedName>
</protein>
<dbReference type="InterPro" id="IPR021133">
    <property type="entry name" value="HEAT_type_2"/>
</dbReference>
<evidence type="ECO:0000256" key="7">
    <source>
        <dbReference type="ARBA" id="ARBA00023242"/>
    </source>
</evidence>
<dbReference type="Proteomes" id="UP000701801">
    <property type="component" value="Unassembled WGS sequence"/>
</dbReference>
<dbReference type="InterPro" id="IPR058584">
    <property type="entry name" value="IMB1_TNPO1-like_TPR"/>
</dbReference>
<dbReference type="AlphaFoldDB" id="A0A9N9LFQ2"/>
<dbReference type="EMBL" id="CAJVRM010000028">
    <property type="protein sequence ID" value="CAG8971772.1"/>
    <property type="molecule type" value="Genomic_DNA"/>
</dbReference>
<evidence type="ECO:0000259" key="9">
    <source>
        <dbReference type="PROSITE" id="PS50166"/>
    </source>
</evidence>
<sequence length="1095" mass="120201">MNQQRLVELLQSVQIPDTDRLKATTAELRKDYYPHPQTLLWLLHILTSHEDPKTRQQASVEALRLIEAHWAAQPADQKPAIREKLLEFTLAEQQSLVRHASARVIAAIAKIDLEDGEWATLPGLLAQASTSNVVSQREVGVYILFSLLEVAGEAFEDKIPSLFSLFATTLEDAESAEVRTNTLLCLSKVAMLISPEEDPENLARFVQLFPGMVKVLKAAIDEDNEERVMQAFEVFQTLLGCETALLNTHFKDLMTFMIDIASNTEISDDTRNQALSFLMQAARFRKMKIQGTKDLGETLTLKAVQIATEIDDDDDEDDEVNPHRSALGLLDLLASSLPPRQVIVPLLAALPSYVNNESPQYRQAGILSLGMCVEGAPDFIGTQLDSLVPVVLKLLNDPVVGVRNAALNGVARLADDLSEDLGRHHAELIPALLKNLDSASVQAPSESEQRKNLEILKAAGGALDSVTEGLEKDVMTTYLPELIPRLGRLLSHSDLTVKASAAGAMGSIAGSAEDAFLPYFEETMKALSAFVTIKDSQNELDLRATACDAMGSMAAAVGGAAFQPYVDPLMRASEEALHLGHPRLRETSYILWSTLAKVYEEGFTPFLEGVVKGLMESLEQEETDLDVELGEHAKDLVGQEVTIGGQKVKVVAANDDIEDLDGMENDDDEFDPDGFGVSAIAFEKEIAIEVLGDVLSHTRKNFVPYFEKTIESVMGLVEHHYEGVRKTAIATLWRAYACLWALMEDHTGVKWTPGLPPNTQPSGEVLKLGEVVTAATLSLWEDEVDRSVVTDINRNVAATLKLCGPAILAQPDFADRTMTILASIITKSHPCQQDIGDDDDREALDDEESSEYDWLVIDTALDVIIGLSSALGAQFSEAWKIFQKPVMKFASSQTNFERSTAIGVIAECTATMGPGVSQFTEPLLKLLLHRLTDEDIETKSNAAYAIGLLVFHSTESNLYLPAFKEILTKLEPLLQTQVARTLDNASGCVCRMIMAHQDQVPVAEILPIIVDLLPLKEDYEENKPIYECITGLYDHQDPTVMSLTPKLLPVFAAVLDEPGEQLEDETRSRIATVVKFIHGKDASLLQGNPVLMKCI</sequence>
<dbReference type="PANTHER" id="PTHR10527">
    <property type="entry name" value="IMPORTIN BETA"/>
    <property type="match status" value="1"/>
</dbReference>
<dbReference type="SUPFAM" id="SSF48371">
    <property type="entry name" value="ARM repeat"/>
    <property type="match status" value="2"/>
</dbReference>
<gene>
    <name evidence="10" type="ORF">HYALB_00001881</name>
</gene>
<evidence type="ECO:0000256" key="5">
    <source>
        <dbReference type="ARBA" id="ARBA00022737"/>
    </source>
</evidence>
<comment type="subcellular location">
    <subcellularLocation>
        <location evidence="2">Cytoplasm</location>
    </subcellularLocation>
    <subcellularLocation>
        <location evidence="1">Nucleus</location>
    </subcellularLocation>
</comment>